<dbReference type="Gene3D" id="1.20.140.100">
    <property type="entry name" value="Dynein heavy chain, N-terminal domain 2"/>
    <property type="match status" value="1"/>
</dbReference>
<name>A0ABQ9U2G3_SAGOE</name>
<keyword evidence="5" id="KW-1185">Reference proteome</keyword>
<dbReference type="Pfam" id="PF12774">
    <property type="entry name" value="AAA_6"/>
    <property type="match status" value="1"/>
</dbReference>
<evidence type="ECO:0000259" key="2">
    <source>
        <dbReference type="Pfam" id="PF08393"/>
    </source>
</evidence>
<dbReference type="SUPFAM" id="SSF52540">
    <property type="entry name" value="P-loop containing nucleoside triphosphate hydrolases"/>
    <property type="match status" value="1"/>
</dbReference>
<dbReference type="Gene3D" id="3.20.180.20">
    <property type="entry name" value="Dynein heavy chain, N-terminal domain 2"/>
    <property type="match status" value="1"/>
</dbReference>
<dbReference type="PANTHER" id="PTHR22878:SF73">
    <property type="entry name" value="DYNEIN AXONEMAL HEAVY CHAIN 1"/>
    <property type="match status" value="1"/>
</dbReference>
<evidence type="ECO:0000313" key="5">
    <source>
        <dbReference type="Proteomes" id="UP001266305"/>
    </source>
</evidence>
<dbReference type="InterPro" id="IPR035699">
    <property type="entry name" value="AAA_6"/>
</dbReference>
<dbReference type="Pfam" id="PF08393">
    <property type="entry name" value="DHC_N2"/>
    <property type="match status" value="1"/>
</dbReference>
<dbReference type="PANTHER" id="PTHR22878">
    <property type="entry name" value="DYNEIN HEAVY CHAIN 6, AXONEMAL-LIKE-RELATED"/>
    <property type="match status" value="1"/>
</dbReference>
<evidence type="ECO:0000313" key="4">
    <source>
        <dbReference type="EMBL" id="KAK2091248.1"/>
    </source>
</evidence>
<feature type="domain" description="Dynein heavy chain linker" evidence="2">
    <location>
        <begin position="111"/>
        <end position="297"/>
    </location>
</feature>
<sequence length="694" mass="78235">MAEEGTENCQLASPGLPELGTTRTSSTDTFLAGCHKAPKHLSALFQTVLSFHSHLIQSYLEPPELVSIVPALPLSRWPLDLEFYAHLPSPPRSSTKQPHRFSLTLLQGVPTEEVLEEWLNCQRSWLYLEPIFSSEDINRQLPVESKRYQTMERIWKKIMKHAYENREVITVCSDVRMLDSLRDCNKILDLVQKGLSEYLETKRTAFPRFYFLSDDELLEILSQTKDPTAVQPHLRKCFENIARLLFQEDLEITHMYSAEGEEVQLSFSIYPSSNVEDWLREVERSMKASVRHIIERAIKAYPMMLRTQWVLNWPGQVTIAGCQTYWTMEVAEALEAGNLRSRLFPQLCQQLSDLVALVRGELSRMQRAVLSALIVIEVHAKDVVSKLIQENVVSMNDFEWISQLRYYWTNNDLYIRAVNAEFIYGYEYLGNSGRLVITPLTDREVKCGHRLHPCGSVGKAGPGGEMGQGTHWIVSIGSSPDPGTRAGHAQGPRNGMGREATVHRTLEEKDLPRSGCPGCVWPEATFCVSCRCYLTLTGALHLKFGGAPAGPAGTGKTETTKDLGKALAIQTVVFNCSDQLDFMAMGKFFKGLASAGAWACFDEFNRIDIEVLSVVAQQITTIQKAQQQRVERFMFEGVEIPLVPSCAVFITMNPGYAGRTELPDNLKASTGPEWPRKHRNSGLSWRCQVTYART</sequence>
<dbReference type="EMBL" id="JASSZA010000016">
    <property type="protein sequence ID" value="KAK2091248.1"/>
    <property type="molecule type" value="Genomic_DNA"/>
</dbReference>
<dbReference type="Gene3D" id="1.20.58.1120">
    <property type="match status" value="1"/>
</dbReference>
<evidence type="ECO:0000259" key="3">
    <source>
        <dbReference type="Pfam" id="PF12774"/>
    </source>
</evidence>
<feature type="region of interest" description="Disordered" evidence="1">
    <location>
        <begin position="1"/>
        <end position="24"/>
    </location>
</feature>
<dbReference type="InterPro" id="IPR013602">
    <property type="entry name" value="Dynein_heavy_linker"/>
</dbReference>
<feature type="domain" description="Dynein heavy chain hydrolytic ATP-binding dynein motor region" evidence="3">
    <location>
        <begin position="531"/>
        <end position="668"/>
    </location>
</feature>
<dbReference type="Gene3D" id="3.40.50.300">
    <property type="entry name" value="P-loop containing nucleotide triphosphate hydrolases"/>
    <property type="match status" value="1"/>
</dbReference>
<comment type="caution">
    <text evidence="4">The sequence shown here is derived from an EMBL/GenBank/DDBJ whole genome shotgun (WGS) entry which is preliminary data.</text>
</comment>
<proteinExistence type="predicted"/>
<dbReference type="Proteomes" id="UP001266305">
    <property type="component" value="Unassembled WGS sequence"/>
</dbReference>
<accession>A0ABQ9U2G3</accession>
<dbReference type="InterPro" id="IPR042222">
    <property type="entry name" value="Dynein_2_N"/>
</dbReference>
<organism evidence="4 5">
    <name type="scientific">Saguinus oedipus</name>
    <name type="common">Cotton-top tamarin</name>
    <name type="synonym">Oedipomidas oedipus</name>
    <dbReference type="NCBI Taxonomy" id="9490"/>
    <lineage>
        <taxon>Eukaryota</taxon>
        <taxon>Metazoa</taxon>
        <taxon>Chordata</taxon>
        <taxon>Craniata</taxon>
        <taxon>Vertebrata</taxon>
        <taxon>Euteleostomi</taxon>
        <taxon>Mammalia</taxon>
        <taxon>Eutheria</taxon>
        <taxon>Euarchontoglires</taxon>
        <taxon>Primates</taxon>
        <taxon>Haplorrhini</taxon>
        <taxon>Platyrrhini</taxon>
        <taxon>Cebidae</taxon>
        <taxon>Callitrichinae</taxon>
        <taxon>Saguinus</taxon>
    </lineage>
</organism>
<protein>
    <submittedName>
        <fullName evidence="4">Dynein heavy chain 1, axonemal</fullName>
    </submittedName>
</protein>
<evidence type="ECO:0000256" key="1">
    <source>
        <dbReference type="SAM" id="MobiDB-lite"/>
    </source>
</evidence>
<dbReference type="InterPro" id="IPR026983">
    <property type="entry name" value="DHC"/>
</dbReference>
<reference evidence="4 5" key="1">
    <citation type="submission" date="2023-05" db="EMBL/GenBank/DDBJ databases">
        <title>B98-5 Cell Line De Novo Hybrid Assembly: An Optical Mapping Approach.</title>
        <authorList>
            <person name="Kananen K."/>
            <person name="Auerbach J.A."/>
            <person name="Kautto E."/>
            <person name="Blachly J.S."/>
        </authorList>
    </citation>
    <scope>NUCLEOTIDE SEQUENCE [LARGE SCALE GENOMIC DNA]</scope>
    <source>
        <strain evidence="4">B95-8</strain>
        <tissue evidence="4">Cell line</tissue>
    </source>
</reference>
<gene>
    <name evidence="4" type="primary">DNAH1_3</name>
    <name evidence="4" type="ORF">P7K49_030532</name>
</gene>
<dbReference type="InterPro" id="IPR042228">
    <property type="entry name" value="Dynein_linker_3"/>
</dbReference>
<dbReference type="InterPro" id="IPR027417">
    <property type="entry name" value="P-loop_NTPase"/>
</dbReference>